<evidence type="ECO:0000313" key="2">
    <source>
        <dbReference type="Proteomes" id="UP001479436"/>
    </source>
</evidence>
<accession>A0ABR2W0J7</accession>
<dbReference type="Proteomes" id="UP001479436">
    <property type="component" value="Unassembled WGS sequence"/>
</dbReference>
<comment type="caution">
    <text evidence="1">The sequence shown here is derived from an EMBL/GenBank/DDBJ whole genome shotgun (WGS) entry which is preliminary data.</text>
</comment>
<keyword evidence="2" id="KW-1185">Reference proteome</keyword>
<gene>
    <name evidence="1" type="ORF">K7432_007776</name>
</gene>
<name>A0ABR2W0J7_9FUNG</name>
<reference evidence="1 2" key="1">
    <citation type="submission" date="2023-04" db="EMBL/GenBank/DDBJ databases">
        <title>Genome of Basidiobolus ranarum AG-B5.</title>
        <authorList>
            <person name="Stajich J.E."/>
            <person name="Carter-House D."/>
            <person name="Gryganskyi A."/>
        </authorList>
    </citation>
    <scope>NUCLEOTIDE SEQUENCE [LARGE SCALE GENOMIC DNA]</scope>
    <source>
        <strain evidence="1 2">AG-B5</strain>
    </source>
</reference>
<dbReference type="EMBL" id="JASJQH010007276">
    <property type="protein sequence ID" value="KAK9711516.1"/>
    <property type="molecule type" value="Genomic_DNA"/>
</dbReference>
<organism evidence="1 2">
    <name type="scientific">Basidiobolus ranarum</name>
    <dbReference type="NCBI Taxonomy" id="34480"/>
    <lineage>
        <taxon>Eukaryota</taxon>
        <taxon>Fungi</taxon>
        <taxon>Fungi incertae sedis</taxon>
        <taxon>Zoopagomycota</taxon>
        <taxon>Entomophthoromycotina</taxon>
        <taxon>Basidiobolomycetes</taxon>
        <taxon>Basidiobolales</taxon>
        <taxon>Basidiobolaceae</taxon>
        <taxon>Basidiobolus</taxon>
    </lineage>
</organism>
<protein>
    <submittedName>
        <fullName evidence="1">Uncharacterized protein</fullName>
    </submittedName>
</protein>
<sequence length="236" mass="26681">MFRRKLFTIPFYTASASAICTATAGTYYYQTSLKKVDEPSSVPSWSLLQTLKSPSGDGDQIYRDCFSIRVPKSQLSLPTSPADQEALLVKYVGAFYTSPVFKLERFLINLFSKSSPETQPETDQDILSKEFQLGDTVASNSYTVTTRDPNQMELKFSLQKGVIDGSSWLAIEEPQAHEGAYTFWFGTAIYPADKELPDFDSRFKSNNMEVRFHKIYSRVLIDMAVKKLVSMYPTNS</sequence>
<proteinExistence type="predicted"/>
<evidence type="ECO:0000313" key="1">
    <source>
        <dbReference type="EMBL" id="KAK9711516.1"/>
    </source>
</evidence>